<proteinExistence type="predicted"/>
<keyword evidence="2" id="KW-0378">Hydrolase</keyword>
<keyword evidence="3" id="KW-1185">Reference proteome</keyword>
<dbReference type="InterPro" id="IPR022742">
    <property type="entry name" value="Hydrolase_4"/>
</dbReference>
<dbReference type="RefSeq" id="WP_183624930.1">
    <property type="nucleotide sequence ID" value="NZ_JACIDX010000006.1"/>
</dbReference>
<evidence type="ECO:0000313" key="2">
    <source>
        <dbReference type="EMBL" id="MBB3955002.1"/>
    </source>
</evidence>
<dbReference type="InterPro" id="IPR051044">
    <property type="entry name" value="MAG_DAG_Lipase"/>
</dbReference>
<dbReference type="InterPro" id="IPR029058">
    <property type="entry name" value="AB_hydrolase_fold"/>
</dbReference>
<dbReference type="GO" id="GO:0004622">
    <property type="term" value="F:phosphatidylcholine lysophospholipase activity"/>
    <property type="evidence" value="ECO:0007669"/>
    <property type="project" value="UniProtKB-EC"/>
</dbReference>
<feature type="domain" description="Serine aminopeptidase S33" evidence="1">
    <location>
        <begin position="32"/>
        <end position="287"/>
    </location>
</feature>
<name>A0A7W6G7I5_9SPHN</name>
<accession>A0A7W6G7I5</accession>
<dbReference type="EC" id="3.1.1.5" evidence="2"/>
<evidence type="ECO:0000313" key="3">
    <source>
        <dbReference type="Proteomes" id="UP000548867"/>
    </source>
</evidence>
<dbReference type="AlphaFoldDB" id="A0A7W6G7I5"/>
<protein>
    <submittedName>
        <fullName evidence="2">Lysophospholipase</fullName>
        <ecNumber evidence="2">3.1.1.5</ecNumber>
    </submittedName>
</protein>
<evidence type="ECO:0000259" key="1">
    <source>
        <dbReference type="Pfam" id="PF12146"/>
    </source>
</evidence>
<dbReference type="SUPFAM" id="SSF53474">
    <property type="entry name" value="alpha/beta-Hydrolases"/>
    <property type="match status" value="1"/>
</dbReference>
<reference evidence="2 3" key="1">
    <citation type="submission" date="2020-08" db="EMBL/GenBank/DDBJ databases">
        <title>Genomic Encyclopedia of Type Strains, Phase IV (KMG-IV): sequencing the most valuable type-strain genomes for metagenomic binning, comparative biology and taxonomic classification.</title>
        <authorList>
            <person name="Goeker M."/>
        </authorList>
    </citation>
    <scope>NUCLEOTIDE SEQUENCE [LARGE SCALE GENOMIC DNA]</scope>
    <source>
        <strain evidence="2 3">DSM 27057</strain>
    </source>
</reference>
<organism evidence="2 3">
    <name type="scientific">Novosphingobium sediminicola</name>
    <dbReference type="NCBI Taxonomy" id="563162"/>
    <lineage>
        <taxon>Bacteria</taxon>
        <taxon>Pseudomonadati</taxon>
        <taxon>Pseudomonadota</taxon>
        <taxon>Alphaproteobacteria</taxon>
        <taxon>Sphingomonadales</taxon>
        <taxon>Sphingomonadaceae</taxon>
        <taxon>Novosphingobium</taxon>
    </lineage>
</organism>
<sequence length="317" mass="35187">MELPEGGVEQFWMAPDGWPIRRIDLSPRHVLRGSLLFMPGRGDFYEKYLESLEEWRDAGWHVTSLDWRGQAGSGRLGMDDSTGHVDDFSVWIEDLAAFWHEWRAERPGPVALIGHSMGGHLALRALAQGRVDPDALVLSAPMLGFAAGGAPFWSQKALGWAMLKLGDARRPAWNGGEKPASSLHARKGLLTHDARRYQQEMDWRAARPELAMGPASWGWMAAGLRSMETFMAPGVLERVQTPVLILSTAADGLVCHRANLKAARRLPHGEIMSFGPEAAHEILREVDEVREPAMERIEAFLSEHVAQPVTPDLTRAL</sequence>
<dbReference type="Pfam" id="PF12146">
    <property type="entry name" value="Hydrolase_4"/>
    <property type="match status" value="1"/>
</dbReference>
<gene>
    <name evidence="2" type="ORF">GGR38_001951</name>
</gene>
<comment type="caution">
    <text evidence="2">The sequence shown here is derived from an EMBL/GenBank/DDBJ whole genome shotgun (WGS) entry which is preliminary data.</text>
</comment>
<dbReference type="EMBL" id="JACIDX010000006">
    <property type="protein sequence ID" value="MBB3955002.1"/>
    <property type="molecule type" value="Genomic_DNA"/>
</dbReference>
<dbReference type="PANTHER" id="PTHR11614">
    <property type="entry name" value="PHOSPHOLIPASE-RELATED"/>
    <property type="match status" value="1"/>
</dbReference>
<dbReference type="Gene3D" id="3.40.50.1820">
    <property type="entry name" value="alpha/beta hydrolase"/>
    <property type="match status" value="1"/>
</dbReference>
<dbReference type="Proteomes" id="UP000548867">
    <property type="component" value="Unassembled WGS sequence"/>
</dbReference>